<gene>
    <name evidence="1" type="ORF">G5B91_11150</name>
</gene>
<dbReference type="Pfam" id="PF16460">
    <property type="entry name" value="Phage_TTP_11"/>
    <property type="match status" value="1"/>
</dbReference>
<evidence type="ECO:0000313" key="2">
    <source>
        <dbReference type="Proteomes" id="UP000501063"/>
    </source>
</evidence>
<dbReference type="AlphaFoldDB" id="A0A6G6IUB6"/>
<proteinExistence type="predicted"/>
<dbReference type="EMBL" id="CP049140">
    <property type="protein sequence ID" value="QIE86796.1"/>
    <property type="molecule type" value="Genomic_DNA"/>
</dbReference>
<dbReference type="RefSeq" id="WP_024763225.1">
    <property type="nucleotide sequence ID" value="NZ_CP049140.1"/>
</dbReference>
<accession>A0A6G6IUB6</accession>
<evidence type="ECO:0000313" key="1">
    <source>
        <dbReference type="EMBL" id="QIE86796.1"/>
    </source>
</evidence>
<sequence>MAKSNVVKAQGTDLFFIDPDSHQVKNAGCITALSGIDTSIDQIETTCLNETARSYVAGLATPGTATFSINTNPQDPVHIRLLELKNAGISLDWAVGWSDGTSIPTAVANSDGDYEFDLPEDRSWLLFEGYMNSFSFDFAQNAVVTSSIGIQVSGEPVLIPKSSS</sequence>
<evidence type="ECO:0008006" key="3">
    <source>
        <dbReference type="Google" id="ProtNLM"/>
    </source>
</evidence>
<protein>
    <recommendedName>
        <fullName evidence="3">Phage tail protein</fullName>
    </recommendedName>
</protein>
<dbReference type="KEGG" id="pnt:G5B91_11150"/>
<reference evidence="1 2" key="1">
    <citation type="submission" date="2020-02" db="EMBL/GenBank/DDBJ databases">
        <title>Integrative conjugative elements (ICEs) and plasmids drive adaptation of Pseudomonas nitroreducens strain HBP1 to wastewater environment.</title>
        <authorList>
            <person name="Sentchilo V."/>
            <person name="Carraro N."/>
            <person name="Bertelli C."/>
            <person name="van der Meer J.R."/>
        </authorList>
    </citation>
    <scope>NUCLEOTIDE SEQUENCE [LARGE SCALE GENOMIC DNA]</scope>
    <source>
        <strain evidence="1 2">HBP1</strain>
    </source>
</reference>
<organism evidence="1 2">
    <name type="scientific">Pseudomonas nitroreducens</name>
    <dbReference type="NCBI Taxonomy" id="46680"/>
    <lineage>
        <taxon>Bacteria</taxon>
        <taxon>Pseudomonadati</taxon>
        <taxon>Pseudomonadota</taxon>
        <taxon>Gammaproteobacteria</taxon>
        <taxon>Pseudomonadales</taxon>
        <taxon>Pseudomonadaceae</taxon>
        <taxon>Pseudomonas</taxon>
    </lineage>
</organism>
<dbReference type="Gene3D" id="4.10.410.40">
    <property type="match status" value="1"/>
</dbReference>
<dbReference type="InterPro" id="IPR032495">
    <property type="entry name" value="Phage_TTP_11"/>
</dbReference>
<name>A0A6G6IUB6_PSENT</name>
<dbReference type="Proteomes" id="UP000501063">
    <property type="component" value="Chromosome"/>
</dbReference>